<dbReference type="Pfam" id="PF03466">
    <property type="entry name" value="LysR_substrate"/>
    <property type="match status" value="1"/>
</dbReference>
<dbReference type="InterPro" id="IPR036388">
    <property type="entry name" value="WH-like_DNA-bd_sf"/>
</dbReference>
<dbReference type="RefSeq" id="WP_057817359.1">
    <property type="nucleotide sequence ID" value="NZ_AZEC01000001.1"/>
</dbReference>
<evidence type="ECO:0000256" key="4">
    <source>
        <dbReference type="ARBA" id="ARBA00023163"/>
    </source>
</evidence>
<dbReference type="SUPFAM" id="SSF53850">
    <property type="entry name" value="Periplasmic binding protein-like II"/>
    <property type="match status" value="1"/>
</dbReference>
<organism evidence="6 7">
    <name type="scientific">Schleiferilactobacillus perolens DSM 12744</name>
    <dbReference type="NCBI Taxonomy" id="1423792"/>
    <lineage>
        <taxon>Bacteria</taxon>
        <taxon>Bacillati</taxon>
        <taxon>Bacillota</taxon>
        <taxon>Bacilli</taxon>
        <taxon>Lactobacillales</taxon>
        <taxon>Lactobacillaceae</taxon>
        <taxon>Schleiferilactobacillus</taxon>
    </lineage>
</organism>
<dbReference type="STRING" id="1423792.FD09_GL000204"/>
<evidence type="ECO:0000259" key="5">
    <source>
        <dbReference type="PROSITE" id="PS50931"/>
    </source>
</evidence>
<dbReference type="FunFam" id="1.10.10.10:FF:000001">
    <property type="entry name" value="LysR family transcriptional regulator"/>
    <property type="match status" value="1"/>
</dbReference>
<dbReference type="Gene3D" id="1.10.10.10">
    <property type="entry name" value="Winged helix-like DNA-binding domain superfamily/Winged helix DNA-binding domain"/>
    <property type="match status" value="1"/>
</dbReference>
<dbReference type="InterPro" id="IPR005119">
    <property type="entry name" value="LysR_subst-bd"/>
</dbReference>
<accession>A0A0R1NAG2</accession>
<dbReference type="GO" id="GO:0000976">
    <property type="term" value="F:transcription cis-regulatory region binding"/>
    <property type="evidence" value="ECO:0007669"/>
    <property type="project" value="TreeGrafter"/>
</dbReference>
<dbReference type="PRINTS" id="PR00039">
    <property type="entry name" value="HTHLYSR"/>
</dbReference>
<dbReference type="PANTHER" id="PTHR30126">
    <property type="entry name" value="HTH-TYPE TRANSCRIPTIONAL REGULATOR"/>
    <property type="match status" value="1"/>
</dbReference>
<proteinExistence type="inferred from homology"/>
<evidence type="ECO:0000313" key="6">
    <source>
        <dbReference type="EMBL" id="KRL14554.1"/>
    </source>
</evidence>
<dbReference type="AlphaFoldDB" id="A0A0R1NAG2"/>
<dbReference type="Gene3D" id="3.40.190.290">
    <property type="match status" value="1"/>
</dbReference>
<sequence>MNLSNLQGFLYVADTGNLTQAAKLAFISQPAMSKLIQQLESELGVPLFDRVGRGIQLNANGRLFYSYVSKSLTQLQEGIDALKDAHAGTKEPVRLSVEVASSLIPDLLHRIQRQLPDVPVHLNQRILPAPGQQQADFVISTRQFPDTHTAIPLLSEEIFIGGAGNQITAPYMSLEQLQKLPIVGMGRHTPLRETIDQYLAQYNIQLKYQYESDDPATIRELLTNNVGVGFIPAVTWQKVGRKLHLARIIPTPPFRTIYLTEAPGKETPVRRMVANAIVELFVTERQRTLKI</sequence>
<keyword evidence="3" id="KW-0238">DNA-binding</keyword>
<keyword evidence="7" id="KW-1185">Reference proteome</keyword>
<protein>
    <recommendedName>
        <fullName evidence="5">HTH lysR-type domain-containing protein</fullName>
    </recommendedName>
</protein>
<dbReference type="SUPFAM" id="SSF46785">
    <property type="entry name" value="Winged helix' DNA-binding domain"/>
    <property type="match status" value="1"/>
</dbReference>
<keyword evidence="2" id="KW-0805">Transcription regulation</keyword>
<dbReference type="GO" id="GO:0003700">
    <property type="term" value="F:DNA-binding transcription factor activity"/>
    <property type="evidence" value="ECO:0007669"/>
    <property type="project" value="InterPro"/>
</dbReference>
<dbReference type="EMBL" id="AZEC01000001">
    <property type="protein sequence ID" value="KRL14554.1"/>
    <property type="molecule type" value="Genomic_DNA"/>
</dbReference>
<dbReference type="PROSITE" id="PS50931">
    <property type="entry name" value="HTH_LYSR"/>
    <property type="match status" value="1"/>
</dbReference>
<reference evidence="6 7" key="1">
    <citation type="journal article" date="2015" name="Genome Announc.">
        <title>Expanding the biotechnology potential of lactobacilli through comparative genomics of 213 strains and associated genera.</title>
        <authorList>
            <person name="Sun Z."/>
            <person name="Harris H.M."/>
            <person name="McCann A."/>
            <person name="Guo C."/>
            <person name="Argimon S."/>
            <person name="Zhang W."/>
            <person name="Yang X."/>
            <person name="Jeffery I.B."/>
            <person name="Cooney J.C."/>
            <person name="Kagawa T.F."/>
            <person name="Liu W."/>
            <person name="Song Y."/>
            <person name="Salvetti E."/>
            <person name="Wrobel A."/>
            <person name="Rasinkangas P."/>
            <person name="Parkhill J."/>
            <person name="Rea M.C."/>
            <person name="O'Sullivan O."/>
            <person name="Ritari J."/>
            <person name="Douillard F.P."/>
            <person name="Paul Ross R."/>
            <person name="Yang R."/>
            <person name="Briner A.E."/>
            <person name="Felis G.E."/>
            <person name="de Vos W.M."/>
            <person name="Barrangou R."/>
            <person name="Klaenhammer T.R."/>
            <person name="Caufield P.W."/>
            <person name="Cui Y."/>
            <person name="Zhang H."/>
            <person name="O'Toole P.W."/>
        </authorList>
    </citation>
    <scope>NUCLEOTIDE SEQUENCE [LARGE SCALE GENOMIC DNA]</scope>
    <source>
        <strain evidence="6 7">DSM 12744</strain>
    </source>
</reference>
<name>A0A0R1NAG2_9LACO</name>
<evidence type="ECO:0000256" key="3">
    <source>
        <dbReference type="ARBA" id="ARBA00023125"/>
    </source>
</evidence>
<dbReference type="InterPro" id="IPR036390">
    <property type="entry name" value="WH_DNA-bd_sf"/>
</dbReference>
<dbReference type="Proteomes" id="UP000051330">
    <property type="component" value="Unassembled WGS sequence"/>
</dbReference>
<dbReference type="PANTHER" id="PTHR30126:SF40">
    <property type="entry name" value="HTH-TYPE TRANSCRIPTIONAL REGULATOR GLTR"/>
    <property type="match status" value="1"/>
</dbReference>
<dbReference type="PATRIC" id="fig|1423792.3.peg.208"/>
<evidence type="ECO:0000313" key="7">
    <source>
        <dbReference type="Proteomes" id="UP000051330"/>
    </source>
</evidence>
<feature type="domain" description="HTH lysR-type" evidence="5">
    <location>
        <begin position="1"/>
        <end position="58"/>
    </location>
</feature>
<comment type="similarity">
    <text evidence="1">Belongs to the LysR transcriptional regulatory family.</text>
</comment>
<dbReference type="Pfam" id="PF00126">
    <property type="entry name" value="HTH_1"/>
    <property type="match status" value="1"/>
</dbReference>
<evidence type="ECO:0000256" key="2">
    <source>
        <dbReference type="ARBA" id="ARBA00023015"/>
    </source>
</evidence>
<keyword evidence="4" id="KW-0804">Transcription</keyword>
<dbReference type="InterPro" id="IPR000847">
    <property type="entry name" value="LysR_HTH_N"/>
</dbReference>
<evidence type="ECO:0000256" key="1">
    <source>
        <dbReference type="ARBA" id="ARBA00009437"/>
    </source>
</evidence>
<dbReference type="OrthoDB" id="9803735at2"/>
<gene>
    <name evidence="6" type="ORF">FD09_GL000204</name>
</gene>
<comment type="caution">
    <text evidence="6">The sequence shown here is derived from an EMBL/GenBank/DDBJ whole genome shotgun (WGS) entry which is preliminary data.</text>
</comment>
<dbReference type="CDD" id="cd05466">
    <property type="entry name" value="PBP2_LTTR_substrate"/>
    <property type="match status" value="1"/>
</dbReference>